<dbReference type="Proteomes" id="UP001239213">
    <property type="component" value="Unassembled WGS sequence"/>
</dbReference>
<sequence length="153" mass="16973">MSEMREPPNPLPTTLLTLLEQALITWPSYFPPVVIPRASDAHWGPDAAAHRYAPGGDSAHPGSDNEHFSVEKMHLARDDGLTDDGTAIALFILQIHFEYHGRGSGALSWTFAFVNVWGRFFDRLGTHLISSLSEDFDMVLTRVLDAITAIRES</sequence>
<name>A0AAI9VDP6_9PEZI</name>
<organism evidence="1 2">
    <name type="scientific">Colletotrichum cuscutae</name>
    <dbReference type="NCBI Taxonomy" id="1209917"/>
    <lineage>
        <taxon>Eukaryota</taxon>
        <taxon>Fungi</taxon>
        <taxon>Dikarya</taxon>
        <taxon>Ascomycota</taxon>
        <taxon>Pezizomycotina</taxon>
        <taxon>Sordariomycetes</taxon>
        <taxon>Hypocreomycetidae</taxon>
        <taxon>Glomerellales</taxon>
        <taxon>Glomerellaceae</taxon>
        <taxon>Colletotrichum</taxon>
        <taxon>Colletotrichum acutatum species complex</taxon>
    </lineage>
</organism>
<proteinExistence type="predicted"/>
<reference evidence="1" key="1">
    <citation type="submission" date="2016-11" db="EMBL/GenBank/DDBJ databases">
        <title>The genome sequence of Colletotrichum cuscutae.</title>
        <authorList>
            <person name="Baroncelli R."/>
        </authorList>
    </citation>
    <scope>NUCLEOTIDE SEQUENCE</scope>
    <source>
        <strain evidence="1">IMI 304802</strain>
    </source>
</reference>
<accession>A0AAI9VDP6</accession>
<protein>
    <submittedName>
        <fullName evidence="1">Uncharacterized protein</fullName>
    </submittedName>
</protein>
<comment type="caution">
    <text evidence="1">The sequence shown here is derived from an EMBL/GenBank/DDBJ whole genome shotgun (WGS) entry which is preliminary data.</text>
</comment>
<keyword evidence="2" id="KW-1185">Reference proteome</keyword>
<gene>
    <name evidence="1" type="ORF">CCUS01_15540</name>
</gene>
<evidence type="ECO:0000313" key="1">
    <source>
        <dbReference type="EMBL" id="KAK1484526.1"/>
    </source>
</evidence>
<dbReference type="EMBL" id="MPDP01000078">
    <property type="protein sequence ID" value="KAK1484526.1"/>
    <property type="molecule type" value="Genomic_DNA"/>
</dbReference>
<dbReference type="AlphaFoldDB" id="A0AAI9VDP6"/>
<evidence type="ECO:0000313" key="2">
    <source>
        <dbReference type="Proteomes" id="UP001239213"/>
    </source>
</evidence>